<protein>
    <submittedName>
        <fullName evidence="2">Uncharacterized protein</fullName>
    </submittedName>
</protein>
<organism evidence="2">
    <name type="scientific">Chaetoceros debilis</name>
    <dbReference type="NCBI Taxonomy" id="122233"/>
    <lineage>
        <taxon>Eukaryota</taxon>
        <taxon>Sar</taxon>
        <taxon>Stramenopiles</taxon>
        <taxon>Ochrophyta</taxon>
        <taxon>Bacillariophyta</taxon>
        <taxon>Coscinodiscophyceae</taxon>
        <taxon>Chaetocerotophycidae</taxon>
        <taxon>Chaetocerotales</taxon>
        <taxon>Chaetocerotaceae</taxon>
        <taxon>Chaetoceros</taxon>
    </lineage>
</organism>
<feature type="transmembrane region" description="Helical" evidence="1">
    <location>
        <begin position="12"/>
        <end position="32"/>
    </location>
</feature>
<proteinExistence type="predicted"/>
<gene>
    <name evidence="2" type="ORF">CDEB00056_LOCUS24136</name>
</gene>
<evidence type="ECO:0000313" key="2">
    <source>
        <dbReference type="EMBL" id="CAE0479282.1"/>
    </source>
</evidence>
<sequence>MQQKTSVDYIRYAGVTAIIASIAATAVHFKLFRNNKKSTSGKKESKKTYIACDEDSDISFPWEPKKFGKTIPFKQIENEPISKHKDTSNLSTEHQLNFIASMSFANGNLNVACPCCQ</sequence>
<keyword evidence="1" id="KW-0472">Membrane</keyword>
<keyword evidence="1" id="KW-0812">Transmembrane</keyword>
<dbReference type="AlphaFoldDB" id="A0A7S3VGQ6"/>
<keyword evidence="1" id="KW-1133">Transmembrane helix</keyword>
<evidence type="ECO:0000256" key="1">
    <source>
        <dbReference type="SAM" id="Phobius"/>
    </source>
</evidence>
<name>A0A7S3VGQ6_9STRA</name>
<dbReference type="EMBL" id="HBIO01031496">
    <property type="protein sequence ID" value="CAE0479282.1"/>
    <property type="molecule type" value="Transcribed_RNA"/>
</dbReference>
<reference evidence="2" key="1">
    <citation type="submission" date="2021-01" db="EMBL/GenBank/DDBJ databases">
        <authorList>
            <person name="Corre E."/>
            <person name="Pelletier E."/>
            <person name="Niang G."/>
            <person name="Scheremetjew M."/>
            <person name="Finn R."/>
            <person name="Kale V."/>
            <person name="Holt S."/>
            <person name="Cochrane G."/>
            <person name="Meng A."/>
            <person name="Brown T."/>
            <person name="Cohen L."/>
        </authorList>
    </citation>
    <scope>NUCLEOTIDE SEQUENCE</scope>
    <source>
        <strain evidence="2">MM31A-1</strain>
    </source>
</reference>
<accession>A0A7S3VGQ6</accession>